<evidence type="ECO:0000256" key="1">
    <source>
        <dbReference type="SAM" id="SignalP"/>
    </source>
</evidence>
<sequence>MACSAAFSALVLMLAASVAFTANASASPLHSMEKVAPLVGSAHGGGPDALGDEPAPPYFWGPMWQDDLRLLASFALGIVCMQMVEISRGAGSDADGEAPAYQKFEMYPYAL</sequence>
<gene>
    <name evidence="2" type="ORF">PCOR1329_LOCUS77639</name>
</gene>
<dbReference type="Proteomes" id="UP001189429">
    <property type="component" value="Unassembled WGS sequence"/>
</dbReference>
<accession>A0ABN9XQA1</accession>
<reference evidence="2" key="1">
    <citation type="submission" date="2023-10" db="EMBL/GenBank/DDBJ databases">
        <authorList>
            <person name="Chen Y."/>
            <person name="Shah S."/>
            <person name="Dougan E. K."/>
            <person name="Thang M."/>
            <person name="Chan C."/>
        </authorList>
    </citation>
    <scope>NUCLEOTIDE SEQUENCE [LARGE SCALE GENOMIC DNA]</scope>
</reference>
<evidence type="ECO:0000313" key="3">
    <source>
        <dbReference type="Proteomes" id="UP001189429"/>
    </source>
</evidence>
<dbReference type="EMBL" id="CAUYUJ010020760">
    <property type="protein sequence ID" value="CAK0900341.1"/>
    <property type="molecule type" value="Genomic_DNA"/>
</dbReference>
<evidence type="ECO:0000313" key="2">
    <source>
        <dbReference type="EMBL" id="CAK0900341.1"/>
    </source>
</evidence>
<name>A0ABN9XQA1_9DINO</name>
<protein>
    <submittedName>
        <fullName evidence="2">Uncharacterized protein</fullName>
    </submittedName>
</protein>
<organism evidence="2 3">
    <name type="scientific">Prorocentrum cordatum</name>
    <dbReference type="NCBI Taxonomy" id="2364126"/>
    <lineage>
        <taxon>Eukaryota</taxon>
        <taxon>Sar</taxon>
        <taxon>Alveolata</taxon>
        <taxon>Dinophyceae</taxon>
        <taxon>Prorocentrales</taxon>
        <taxon>Prorocentraceae</taxon>
        <taxon>Prorocentrum</taxon>
    </lineage>
</organism>
<feature type="chain" id="PRO_5045705805" evidence="1">
    <location>
        <begin position="27"/>
        <end position="111"/>
    </location>
</feature>
<keyword evidence="3" id="KW-1185">Reference proteome</keyword>
<feature type="signal peptide" evidence="1">
    <location>
        <begin position="1"/>
        <end position="26"/>
    </location>
</feature>
<comment type="caution">
    <text evidence="2">The sequence shown here is derived from an EMBL/GenBank/DDBJ whole genome shotgun (WGS) entry which is preliminary data.</text>
</comment>
<proteinExistence type="predicted"/>
<keyword evidence="1" id="KW-0732">Signal</keyword>